<dbReference type="EMBL" id="FMVM01000014">
    <property type="protein sequence ID" value="SCY98056.1"/>
    <property type="molecule type" value="Genomic_DNA"/>
</dbReference>
<dbReference type="InterPro" id="IPR037226">
    <property type="entry name" value="CAC2185-like_sf"/>
</dbReference>
<reference evidence="2" key="1">
    <citation type="submission" date="2016-10" db="EMBL/GenBank/DDBJ databases">
        <authorList>
            <person name="Varghese N."/>
            <person name="Submissions S."/>
        </authorList>
    </citation>
    <scope>NUCLEOTIDE SEQUENCE [LARGE SCALE GENOMIC DNA]</scope>
    <source>
        <strain evidence="2">BL9</strain>
    </source>
</reference>
<keyword evidence="2" id="KW-1185">Reference proteome</keyword>
<accession>A0A1G5KBV3</accession>
<proteinExistence type="predicted"/>
<dbReference type="SUPFAM" id="SSF142795">
    <property type="entry name" value="CAC2185-like"/>
    <property type="match status" value="1"/>
</dbReference>
<protein>
    <submittedName>
        <fullName evidence="1">Uncharacterized protein</fullName>
    </submittedName>
</protein>
<dbReference type="Proteomes" id="UP000198538">
    <property type="component" value="Unassembled WGS sequence"/>
</dbReference>
<evidence type="ECO:0000313" key="1">
    <source>
        <dbReference type="EMBL" id="SCY98056.1"/>
    </source>
</evidence>
<dbReference type="InterPro" id="IPR015037">
    <property type="entry name" value="DUF1919"/>
</dbReference>
<name>A0A1G5KBV3_9BACL</name>
<gene>
    <name evidence="1" type="ORF">SAMN05720606_11481</name>
</gene>
<dbReference type="AlphaFoldDB" id="A0A1G5KBV3"/>
<organism evidence="1 2">
    <name type="scientific">Paenibacillus polysaccharolyticus</name>
    <dbReference type="NCBI Taxonomy" id="582692"/>
    <lineage>
        <taxon>Bacteria</taxon>
        <taxon>Bacillati</taxon>
        <taxon>Bacillota</taxon>
        <taxon>Bacilli</taxon>
        <taxon>Bacillales</taxon>
        <taxon>Paenibacillaceae</taxon>
        <taxon>Paenibacillus</taxon>
    </lineage>
</organism>
<evidence type="ECO:0000313" key="2">
    <source>
        <dbReference type="Proteomes" id="UP000198538"/>
    </source>
</evidence>
<sequence>MKILSDPQRYLNYELELDKFVYSDLLKAEYPVCYLNDVRLQFNHDTSLEDAIEKWNRRRKKINWDNLFIMMHTENANIADQFVELPYKNKVCFVPFETSKESLLTIHYKNMDELKEVPFWKVVNGLATGNYKFYDPLELLLGNKNEKRI</sequence>
<dbReference type="Pfam" id="PF08942">
    <property type="entry name" value="DUF1919"/>
    <property type="match status" value="1"/>
</dbReference>
<dbReference type="STRING" id="582692.SAMN05720606_11481"/>